<feature type="compositionally biased region" description="Basic and acidic residues" evidence="1">
    <location>
        <begin position="185"/>
        <end position="196"/>
    </location>
</feature>
<feature type="region of interest" description="Disordered" evidence="1">
    <location>
        <begin position="1"/>
        <end position="196"/>
    </location>
</feature>
<dbReference type="InterPro" id="IPR022024">
    <property type="entry name" value="DUF3602"/>
</dbReference>
<dbReference type="OrthoDB" id="2537432at2759"/>
<name>A0A0C9T5E8_PLICR</name>
<protein>
    <submittedName>
        <fullName evidence="2">Uncharacterized protein</fullName>
    </submittedName>
</protein>
<dbReference type="InterPro" id="IPR053203">
    <property type="entry name" value="Cisplatin_resist-associated"/>
</dbReference>
<gene>
    <name evidence="2" type="ORF">PLICRDRAFT_180580</name>
</gene>
<proteinExistence type="predicted"/>
<dbReference type="PANTHER" id="PTHR34693">
    <property type="entry name" value="PROTEIN PAR32"/>
    <property type="match status" value="1"/>
</dbReference>
<feature type="compositionally biased region" description="Basic and acidic residues" evidence="1">
    <location>
        <begin position="10"/>
        <end position="24"/>
    </location>
</feature>
<evidence type="ECO:0000256" key="1">
    <source>
        <dbReference type="SAM" id="MobiDB-lite"/>
    </source>
</evidence>
<dbReference type="Pfam" id="PF12223">
    <property type="entry name" value="DUF3602"/>
    <property type="match status" value="1"/>
</dbReference>
<reference evidence="2 3" key="1">
    <citation type="submission" date="2014-06" db="EMBL/GenBank/DDBJ databases">
        <title>Evolutionary Origins and Diversification of the Mycorrhizal Mutualists.</title>
        <authorList>
            <consortium name="DOE Joint Genome Institute"/>
            <consortium name="Mycorrhizal Genomics Consortium"/>
            <person name="Kohler A."/>
            <person name="Kuo A."/>
            <person name="Nagy L.G."/>
            <person name="Floudas D."/>
            <person name="Copeland A."/>
            <person name="Barry K.W."/>
            <person name="Cichocki N."/>
            <person name="Veneault-Fourrey C."/>
            <person name="LaButti K."/>
            <person name="Lindquist E.A."/>
            <person name="Lipzen A."/>
            <person name="Lundell T."/>
            <person name="Morin E."/>
            <person name="Murat C."/>
            <person name="Riley R."/>
            <person name="Ohm R."/>
            <person name="Sun H."/>
            <person name="Tunlid A."/>
            <person name="Henrissat B."/>
            <person name="Grigoriev I.V."/>
            <person name="Hibbett D.S."/>
            <person name="Martin F."/>
        </authorList>
    </citation>
    <scope>NUCLEOTIDE SEQUENCE [LARGE SCALE GENOMIC DNA]</scope>
    <source>
        <strain evidence="2 3">FD-325 SS-3</strain>
    </source>
</reference>
<organism evidence="2 3">
    <name type="scientific">Plicaturopsis crispa FD-325 SS-3</name>
    <dbReference type="NCBI Taxonomy" id="944288"/>
    <lineage>
        <taxon>Eukaryota</taxon>
        <taxon>Fungi</taxon>
        <taxon>Dikarya</taxon>
        <taxon>Basidiomycota</taxon>
        <taxon>Agaricomycotina</taxon>
        <taxon>Agaricomycetes</taxon>
        <taxon>Agaricomycetidae</taxon>
        <taxon>Amylocorticiales</taxon>
        <taxon>Amylocorticiaceae</taxon>
        <taxon>Plicatura</taxon>
        <taxon>Plicaturopsis crispa</taxon>
    </lineage>
</organism>
<dbReference type="AlphaFoldDB" id="A0A0C9T5E8"/>
<dbReference type="PANTHER" id="PTHR34693:SF1">
    <property type="entry name" value="PROTEIN PAR32"/>
    <property type="match status" value="1"/>
</dbReference>
<dbReference type="EMBL" id="KN832579">
    <property type="protein sequence ID" value="KII83323.1"/>
    <property type="molecule type" value="Genomic_DNA"/>
</dbReference>
<dbReference type="Proteomes" id="UP000053263">
    <property type="component" value="Unassembled WGS sequence"/>
</dbReference>
<keyword evidence="3" id="KW-1185">Reference proteome</keyword>
<evidence type="ECO:0000313" key="2">
    <source>
        <dbReference type="EMBL" id="KII83323.1"/>
    </source>
</evidence>
<sequence>MATDSNAHASQERPGKSEHDEHKNAAHHHSLQGQIHAIGAKIGRALGNEGGKSHSSHNEDGTETASRSVSRGREALQSSGRGGAGNIRSSSVSREPEIIPARGRAAVNPAQAISTGRGGAGNIRSPSRDAHADLISSDKAEFGTDAVIRHDSDEGVHSTGRGGLGNISKSRSRSRGRPLDGIPTIHKEKTVQEEAE</sequence>
<accession>A0A0C9T5E8</accession>
<feature type="compositionally biased region" description="Basic and acidic residues" evidence="1">
    <location>
        <begin position="126"/>
        <end position="156"/>
    </location>
</feature>
<evidence type="ECO:0000313" key="3">
    <source>
        <dbReference type="Proteomes" id="UP000053263"/>
    </source>
</evidence>
<dbReference type="HOGENOM" id="CLU_1390764_0_0_1"/>